<dbReference type="AlphaFoldDB" id="A0A0K9PQI3"/>
<evidence type="ECO:0000256" key="2">
    <source>
        <dbReference type="ARBA" id="ARBA00001968"/>
    </source>
</evidence>
<dbReference type="OrthoDB" id="1682437at2759"/>
<comment type="catalytic activity">
    <reaction evidence="1">
        <text>alpha,alpha-trehalose 6-phosphate + H2O = alpha,alpha-trehalose + phosphate</text>
        <dbReference type="Rhea" id="RHEA:23420"/>
        <dbReference type="ChEBI" id="CHEBI:15377"/>
        <dbReference type="ChEBI" id="CHEBI:16551"/>
        <dbReference type="ChEBI" id="CHEBI:43474"/>
        <dbReference type="ChEBI" id="CHEBI:58429"/>
        <dbReference type="EC" id="3.1.3.12"/>
    </reaction>
</comment>
<dbReference type="PANTHER" id="PTHR43768">
    <property type="entry name" value="TREHALOSE 6-PHOSPHATE PHOSPHATASE"/>
    <property type="match status" value="1"/>
</dbReference>
<accession>A0A0K9PQI3</accession>
<evidence type="ECO:0000313" key="4">
    <source>
        <dbReference type="EMBL" id="KMZ70500.1"/>
    </source>
</evidence>
<evidence type="ECO:0000256" key="1">
    <source>
        <dbReference type="ARBA" id="ARBA00000500"/>
    </source>
</evidence>
<sequence>MILKGRLTNDVYSVLVEKTRQSRDDNNKFCVSVHYGCVDEKAWAVLAEEVKSVLKDFPKLHLTQGRKVVPHLIN</sequence>
<dbReference type="GO" id="GO:0004805">
    <property type="term" value="F:trehalose-phosphatase activity"/>
    <property type="evidence" value="ECO:0007669"/>
    <property type="project" value="UniProtKB-EC"/>
</dbReference>
<dbReference type="STRING" id="29655.A0A0K9PQI3"/>
<dbReference type="SUPFAM" id="SSF48576">
    <property type="entry name" value="Terpenoid synthases"/>
    <property type="match status" value="1"/>
</dbReference>
<comment type="caution">
    <text evidence="4">The sequence shown here is derived from an EMBL/GenBank/DDBJ whole genome shotgun (WGS) entry which is preliminary data.</text>
</comment>
<dbReference type="GO" id="GO:0005992">
    <property type="term" value="P:trehalose biosynthetic process"/>
    <property type="evidence" value="ECO:0007669"/>
    <property type="project" value="InterPro"/>
</dbReference>
<reference evidence="5" key="1">
    <citation type="journal article" date="2016" name="Nature">
        <title>The genome of the seagrass Zostera marina reveals angiosperm adaptation to the sea.</title>
        <authorList>
            <person name="Olsen J.L."/>
            <person name="Rouze P."/>
            <person name="Verhelst B."/>
            <person name="Lin Y.-C."/>
            <person name="Bayer T."/>
            <person name="Collen J."/>
            <person name="Dattolo E."/>
            <person name="De Paoli E."/>
            <person name="Dittami S."/>
            <person name="Maumus F."/>
            <person name="Michel G."/>
            <person name="Kersting A."/>
            <person name="Lauritano C."/>
            <person name="Lohaus R."/>
            <person name="Toepel M."/>
            <person name="Tonon T."/>
            <person name="Vanneste K."/>
            <person name="Amirebrahimi M."/>
            <person name="Brakel J."/>
            <person name="Bostroem C."/>
            <person name="Chovatia M."/>
            <person name="Grimwood J."/>
            <person name="Jenkins J.W."/>
            <person name="Jueterbock A."/>
            <person name="Mraz A."/>
            <person name="Stam W.T."/>
            <person name="Tice H."/>
            <person name="Bornberg-Bauer E."/>
            <person name="Green P.J."/>
            <person name="Pearson G.A."/>
            <person name="Procaccini G."/>
            <person name="Duarte C.M."/>
            <person name="Schmutz J."/>
            <person name="Reusch T.B.H."/>
            <person name="Van de Peer Y."/>
        </authorList>
    </citation>
    <scope>NUCLEOTIDE SEQUENCE [LARGE SCALE GENOMIC DNA]</scope>
    <source>
        <strain evidence="5">cv. Finnish</strain>
    </source>
</reference>
<dbReference type="EMBL" id="LFYR01000728">
    <property type="protein sequence ID" value="KMZ70500.1"/>
    <property type="molecule type" value="Genomic_DNA"/>
</dbReference>
<evidence type="ECO:0000313" key="5">
    <source>
        <dbReference type="Proteomes" id="UP000036987"/>
    </source>
</evidence>
<dbReference type="Proteomes" id="UP000036987">
    <property type="component" value="Unassembled WGS sequence"/>
</dbReference>
<protein>
    <submittedName>
        <fullName evidence="4">Putative trehalose-phosphate phosphatase</fullName>
    </submittedName>
</protein>
<dbReference type="InterPro" id="IPR003337">
    <property type="entry name" value="Trehalose_PPase"/>
</dbReference>
<keyword evidence="3" id="KW-0378">Hydrolase</keyword>
<dbReference type="InterPro" id="IPR044651">
    <property type="entry name" value="OTSB-like"/>
</dbReference>
<proteinExistence type="predicted"/>
<dbReference type="Pfam" id="PF02358">
    <property type="entry name" value="Trehalose_PPase"/>
    <property type="match status" value="1"/>
</dbReference>
<evidence type="ECO:0000256" key="3">
    <source>
        <dbReference type="ARBA" id="ARBA00022801"/>
    </source>
</evidence>
<dbReference type="PANTHER" id="PTHR43768:SF3">
    <property type="entry name" value="TREHALOSE 6-PHOSPHATE PHOSPHATASE"/>
    <property type="match status" value="1"/>
</dbReference>
<comment type="cofactor">
    <cofactor evidence="2">
        <name>a divalent metal cation</name>
        <dbReference type="ChEBI" id="CHEBI:60240"/>
    </cofactor>
</comment>
<keyword evidence="5" id="KW-1185">Reference proteome</keyword>
<dbReference type="InterPro" id="IPR008949">
    <property type="entry name" value="Isoprenoid_synthase_dom_sf"/>
</dbReference>
<gene>
    <name evidence="4" type="ORF">ZOSMA_19G00830</name>
</gene>
<organism evidence="4 5">
    <name type="scientific">Zostera marina</name>
    <name type="common">Eelgrass</name>
    <dbReference type="NCBI Taxonomy" id="29655"/>
    <lineage>
        <taxon>Eukaryota</taxon>
        <taxon>Viridiplantae</taxon>
        <taxon>Streptophyta</taxon>
        <taxon>Embryophyta</taxon>
        <taxon>Tracheophyta</taxon>
        <taxon>Spermatophyta</taxon>
        <taxon>Magnoliopsida</taxon>
        <taxon>Liliopsida</taxon>
        <taxon>Zosteraceae</taxon>
        <taxon>Zostera</taxon>
    </lineage>
</organism>
<name>A0A0K9PQI3_ZOSMR</name>